<proteinExistence type="inferred from homology"/>
<evidence type="ECO:0000256" key="1">
    <source>
        <dbReference type="ARBA" id="ARBA00004651"/>
    </source>
</evidence>
<accession>A0ABP6XJZ0</accession>
<dbReference type="InterPro" id="IPR000515">
    <property type="entry name" value="MetI-like"/>
</dbReference>
<keyword evidence="4 7" id="KW-0812">Transmembrane</keyword>
<dbReference type="RefSeq" id="WP_204910366.1">
    <property type="nucleotide sequence ID" value="NZ_BAAAYR010000002.1"/>
</dbReference>
<name>A0ABP6XJZ0_9ACTN</name>
<gene>
    <name evidence="10" type="ORF">GCM10022197_25160</name>
</gene>
<comment type="caution">
    <text evidence="10">The sequence shown here is derived from an EMBL/GenBank/DDBJ whole genome shotgun (WGS) entry which is preliminary data.</text>
</comment>
<feature type="compositionally biased region" description="Basic and acidic residues" evidence="8">
    <location>
        <begin position="15"/>
        <end position="26"/>
    </location>
</feature>
<evidence type="ECO:0000313" key="10">
    <source>
        <dbReference type="EMBL" id="GAA3567953.1"/>
    </source>
</evidence>
<evidence type="ECO:0000256" key="2">
    <source>
        <dbReference type="ARBA" id="ARBA00022448"/>
    </source>
</evidence>
<evidence type="ECO:0000256" key="4">
    <source>
        <dbReference type="ARBA" id="ARBA00022692"/>
    </source>
</evidence>
<feature type="transmembrane region" description="Helical" evidence="7">
    <location>
        <begin position="105"/>
        <end position="128"/>
    </location>
</feature>
<evidence type="ECO:0000259" key="9">
    <source>
        <dbReference type="PROSITE" id="PS50928"/>
    </source>
</evidence>
<reference evidence="11" key="1">
    <citation type="journal article" date="2019" name="Int. J. Syst. Evol. Microbiol.">
        <title>The Global Catalogue of Microorganisms (GCM) 10K type strain sequencing project: providing services to taxonomists for standard genome sequencing and annotation.</title>
        <authorList>
            <consortium name="The Broad Institute Genomics Platform"/>
            <consortium name="The Broad Institute Genome Sequencing Center for Infectious Disease"/>
            <person name="Wu L."/>
            <person name="Ma J."/>
        </authorList>
    </citation>
    <scope>NUCLEOTIDE SEQUENCE [LARGE SCALE GENOMIC DNA]</scope>
    <source>
        <strain evidence="11">JCM 16540</strain>
    </source>
</reference>
<protein>
    <submittedName>
        <fullName evidence="10">Carbohydrate ABC transporter permease</fullName>
    </submittedName>
</protein>
<evidence type="ECO:0000256" key="8">
    <source>
        <dbReference type="SAM" id="MobiDB-lite"/>
    </source>
</evidence>
<dbReference type="InterPro" id="IPR035906">
    <property type="entry name" value="MetI-like_sf"/>
</dbReference>
<evidence type="ECO:0000313" key="11">
    <source>
        <dbReference type="Proteomes" id="UP001500767"/>
    </source>
</evidence>
<organism evidence="10 11">
    <name type="scientific">Microlunatus spumicola</name>
    <dbReference type="NCBI Taxonomy" id="81499"/>
    <lineage>
        <taxon>Bacteria</taxon>
        <taxon>Bacillati</taxon>
        <taxon>Actinomycetota</taxon>
        <taxon>Actinomycetes</taxon>
        <taxon>Propionibacteriales</taxon>
        <taxon>Propionibacteriaceae</taxon>
        <taxon>Microlunatus</taxon>
    </lineage>
</organism>
<dbReference type="Proteomes" id="UP001500767">
    <property type="component" value="Unassembled WGS sequence"/>
</dbReference>
<feature type="transmembrane region" description="Helical" evidence="7">
    <location>
        <begin position="42"/>
        <end position="60"/>
    </location>
</feature>
<feature type="transmembrane region" description="Helical" evidence="7">
    <location>
        <begin position="221"/>
        <end position="242"/>
    </location>
</feature>
<dbReference type="Gene3D" id="1.10.3720.10">
    <property type="entry name" value="MetI-like"/>
    <property type="match status" value="1"/>
</dbReference>
<comment type="subcellular location">
    <subcellularLocation>
        <location evidence="1 7">Cell membrane</location>
        <topology evidence="1 7">Multi-pass membrane protein</topology>
    </subcellularLocation>
</comment>
<feature type="transmembrane region" description="Helical" evidence="7">
    <location>
        <begin position="173"/>
        <end position="192"/>
    </location>
</feature>
<evidence type="ECO:0000256" key="6">
    <source>
        <dbReference type="ARBA" id="ARBA00023136"/>
    </source>
</evidence>
<feature type="transmembrane region" description="Helical" evidence="7">
    <location>
        <begin position="277"/>
        <end position="298"/>
    </location>
</feature>
<keyword evidence="5 7" id="KW-1133">Transmembrane helix</keyword>
<evidence type="ECO:0000256" key="3">
    <source>
        <dbReference type="ARBA" id="ARBA00022475"/>
    </source>
</evidence>
<dbReference type="CDD" id="cd06261">
    <property type="entry name" value="TM_PBP2"/>
    <property type="match status" value="1"/>
</dbReference>
<feature type="transmembrane region" description="Helical" evidence="7">
    <location>
        <begin position="140"/>
        <end position="161"/>
    </location>
</feature>
<feature type="domain" description="ABC transmembrane type-1" evidence="9">
    <location>
        <begin position="105"/>
        <end position="298"/>
    </location>
</feature>
<dbReference type="PANTHER" id="PTHR43744:SF3">
    <property type="entry name" value="LACTOSE TRANSPORT SYSTEM PERMEASE PROTEIN LACG"/>
    <property type="match status" value="1"/>
</dbReference>
<keyword evidence="11" id="KW-1185">Reference proteome</keyword>
<keyword evidence="2 7" id="KW-0813">Transport</keyword>
<evidence type="ECO:0000256" key="7">
    <source>
        <dbReference type="RuleBase" id="RU363032"/>
    </source>
</evidence>
<comment type="similarity">
    <text evidence="7">Belongs to the binding-protein-dependent transport system permease family.</text>
</comment>
<dbReference type="PANTHER" id="PTHR43744">
    <property type="entry name" value="ABC TRANSPORTER PERMEASE PROTEIN MG189-RELATED-RELATED"/>
    <property type="match status" value="1"/>
</dbReference>
<keyword evidence="6 7" id="KW-0472">Membrane</keyword>
<sequence>MADTRTAPVLPDTSDDAHPAPADGRRPGRGWLGEVRHSMPAAAWWVVCLSLAVLFLYPLYVMLSMALKGAQEQGRIPPTAFPHAPTLENFTHLASVQGLNVFGNLLNSVMVTLAATVLTVLVATFAGYALARARFPGSNVVFFVALATFMIPFQAIITPLFMVLKTLGLNNSLVGLTIVYVTFNLPFGLFIMRNAFAAVPGTLEEAALVDGCGILKALRHIMLPIVMPGVITTALLTFFASWNEFFAALILLTDQDKFTLPVTLTLVTSGTFGSVNWGALEAGVALTIIPCIVIYVLLQRYYVSGMLNGALK</sequence>
<dbReference type="SUPFAM" id="SSF161098">
    <property type="entry name" value="MetI-like"/>
    <property type="match status" value="1"/>
</dbReference>
<feature type="region of interest" description="Disordered" evidence="8">
    <location>
        <begin position="1"/>
        <end position="27"/>
    </location>
</feature>
<dbReference type="PROSITE" id="PS50928">
    <property type="entry name" value="ABC_TM1"/>
    <property type="match status" value="1"/>
</dbReference>
<evidence type="ECO:0000256" key="5">
    <source>
        <dbReference type="ARBA" id="ARBA00022989"/>
    </source>
</evidence>
<dbReference type="Pfam" id="PF00528">
    <property type="entry name" value="BPD_transp_1"/>
    <property type="match status" value="1"/>
</dbReference>
<keyword evidence="3" id="KW-1003">Cell membrane</keyword>
<dbReference type="EMBL" id="BAAAYR010000002">
    <property type="protein sequence ID" value="GAA3567953.1"/>
    <property type="molecule type" value="Genomic_DNA"/>
</dbReference>